<name>A0A0N0XJY1_9NEIS</name>
<dbReference type="AlphaFoldDB" id="A0A0N0XJY1"/>
<dbReference type="EMBL" id="LAQT01000003">
    <property type="protein sequence ID" value="KPC54001.1"/>
    <property type="molecule type" value="Genomic_DNA"/>
</dbReference>
<dbReference type="RefSeq" id="WP_236691987.1">
    <property type="nucleotide sequence ID" value="NZ_LAQT01000003.1"/>
</dbReference>
<proteinExistence type="predicted"/>
<evidence type="ECO:0000313" key="3">
    <source>
        <dbReference type="Proteomes" id="UP000037939"/>
    </source>
</evidence>
<evidence type="ECO:0000313" key="2">
    <source>
        <dbReference type="EMBL" id="KPC54001.1"/>
    </source>
</evidence>
<dbReference type="PIRSF" id="PIRSF004649">
    <property type="entry name" value="MlaC"/>
    <property type="match status" value="1"/>
</dbReference>
<organism evidence="2 3">
    <name type="scientific">Amantichitinum ursilacus</name>
    <dbReference type="NCBI Taxonomy" id="857265"/>
    <lineage>
        <taxon>Bacteria</taxon>
        <taxon>Pseudomonadati</taxon>
        <taxon>Pseudomonadota</taxon>
        <taxon>Betaproteobacteria</taxon>
        <taxon>Neisseriales</taxon>
        <taxon>Chitinibacteraceae</taxon>
        <taxon>Amantichitinum</taxon>
    </lineage>
</organism>
<feature type="signal peptide" evidence="1">
    <location>
        <begin position="1"/>
        <end position="22"/>
    </location>
</feature>
<evidence type="ECO:0000256" key="1">
    <source>
        <dbReference type="SAM" id="SignalP"/>
    </source>
</evidence>
<dbReference type="PANTHER" id="PTHR36573:SF1">
    <property type="entry name" value="INTERMEMBRANE PHOSPHOLIPID TRANSPORT SYSTEM BINDING PROTEIN MLAC"/>
    <property type="match status" value="1"/>
</dbReference>
<keyword evidence="1" id="KW-0732">Signal</keyword>
<gene>
    <name evidence="2" type="primary">mlaC_1</name>
    <name evidence="2" type="ORF">WG78_05110</name>
</gene>
<dbReference type="Pfam" id="PF05494">
    <property type="entry name" value="MlaC"/>
    <property type="match status" value="1"/>
</dbReference>
<dbReference type="PANTHER" id="PTHR36573">
    <property type="entry name" value="INTERMEMBRANE PHOSPHOLIPID TRANSPORT SYSTEM BINDING PROTEIN MLAC"/>
    <property type="match status" value="1"/>
</dbReference>
<dbReference type="Proteomes" id="UP000037939">
    <property type="component" value="Unassembled WGS sequence"/>
</dbReference>
<comment type="caution">
    <text evidence="2">The sequence shown here is derived from an EMBL/GenBank/DDBJ whole genome shotgun (WGS) entry which is preliminary data.</text>
</comment>
<dbReference type="Gene3D" id="3.10.450.710">
    <property type="entry name" value="Tgt2/MlaC"/>
    <property type="match status" value="1"/>
</dbReference>
<dbReference type="InterPro" id="IPR008869">
    <property type="entry name" value="MlaC/ttg2D"/>
</dbReference>
<protein>
    <submittedName>
        <fullName evidence="2">Putative phospholipid-binding protein MlaC</fullName>
    </submittedName>
</protein>
<accession>A0A0N0XJY1</accession>
<reference evidence="2 3" key="1">
    <citation type="submission" date="2015-07" db="EMBL/GenBank/DDBJ databases">
        <title>Draft genome sequence of the Amantichitinum ursilacus IGB-41, a new chitin-degrading bacterium.</title>
        <authorList>
            <person name="Kirstahler P."/>
            <person name="Guenther M."/>
            <person name="Grumaz C."/>
            <person name="Rupp S."/>
            <person name="Zibek S."/>
            <person name="Sohn K."/>
        </authorList>
    </citation>
    <scope>NUCLEOTIDE SEQUENCE [LARGE SCALE GENOMIC DNA]</scope>
    <source>
        <strain evidence="2 3">IGB-41</strain>
    </source>
</reference>
<feature type="chain" id="PRO_5005863060" evidence="1">
    <location>
        <begin position="23"/>
        <end position="213"/>
    </location>
</feature>
<dbReference type="STRING" id="857265.WG78_05110"/>
<sequence length="213" mass="23122">MMLFKQWLVALVAVALLPTAFAVNTTTDAPDAIVRGVSKDVLDIINKNDKDQAKVREQADARMLPLADFNRMTTLAVGRYWKSATPDQQAALTKEFRTMLVRTYLTALTVYKGAQVNVKGTRPGDSADEQTVQTEVSLPGQKPVALDFYFEKTDSGWKVFDIAVEGISFINSHRNQFATVIRKDGIDGLIKQLAAGNANSPAASTAAAKGASK</sequence>
<keyword evidence="3" id="KW-1185">Reference proteome</keyword>
<dbReference type="InterPro" id="IPR042245">
    <property type="entry name" value="Tgt2/MlaC_sf"/>
</dbReference>